<reference evidence="7" key="2">
    <citation type="submission" date="2023-06" db="EMBL/GenBank/DDBJ databases">
        <authorList>
            <person name="Ma L."/>
            <person name="Liu K.-W."/>
            <person name="Li Z."/>
            <person name="Hsiao Y.-Y."/>
            <person name="Qi Y."/>
            <person name="Fu T."/>
            <person name="Tang G."/>
            <person name="Zhang D."/>
            <person name="Sun W.-H."/>
            <person name="Liu D.-K."/>
            <person name="Li Y."/>
            <person name="Chen G.-Z."/>
            <person name="Liu X.-D."/>
            <person name="Liao X.-Y."/>
            <person name="Jiang Y.-T."/>
            <person name="Yu X."/>
            <person name="Hao Y."/>
            <person name="Huang J."/>
            <person name="Zhao X.-W."/>
            <person name="Ke S."/>
            <person name="Chen Y.-Y."/>
            <person name="Wu W.-L."/>
            <person name="Hsu J.-L."/>
            <person name="Lin Y.-F."/>
            <person name="Huang M.-D."/>
            <person name="Li C.-Y."/>
            <person name="Huang L."/>
            <person name="Wang Z.-W."/>
            <person name="Zhao X."/>
            <person name="Zhong W.-Y."/>
            <person name="Peng D.-H."/>
            <person name="Ahmad S."/>
            <person name="Lan S."/>
            <person name="Zhang J.-S."/>
            <person name="Tsai W.-C."/>
            <person name="Van De Peer Y."/>
            <person name="Liu Z.-J."/>
        </authorList>
    </citation>
    <scope>NUCLEOTIDE SEQUENCE</scope>
    <source>
        <strain evidence="7">SCP</strain>
        <tissue evidence="7">Leaves</tissue>
    </source>
</reference>
<dbReference type="InterPro" id="IPR045210">
    <property type="entry name" value="RING-Ubox_PUB"/>
</dbReference>
<keyword evidence="5" id="KW-0833">Ubl conjugation pathway</keyword>
<dbReference type="PROSITE" id="PS51698">
    <property type="entry name" value="U_BOX"/>
    <property type="match status" value="1"/>
</dbReference>
<dbReference type="Gene3D" id="1.25.10.10">
    <property type="entry name" value="Leucine-rich Repeat Variant"/>
    <property type="match status" value="2"/>
</dbReference>
<dbReference type="PANTHER" id="PTHR23315">
    <property type="entry name" value="U BOX DOMAIN-CONTAINING"/>
    <property type="match status" value="1"/>
</dbReference>
<dbReference type="InterPro" id="IPR016024">
    <property type="entry name" value="ARM-type_fold"/>
</dbReference>
<dbReference type="CDD" id="cd16664">
    <property type="entry name" value="RING-Ubox_PUB"/>
    <property type="match status" value="1"/>
</dbReference>
<evidence type="ECO:0000256" key="3">
    <source>
        <dbReference type="ARBA" id="ARBA00012483"/>
    </source>
</evidence>
<dbReference type="GO" id="GO:0016567">
    <property type="term" value="P:protein ubiquitination"/>
    <property type="evidence" value="ECO:0007669"/>
    <property type="project" value="InterPro"/>
</dbReference>
<dbReference type="InterPro" id="IPR011989">
    <property type="entry name" value="ARM-like"/>
</dbReference>
<dbReference type="FunFam" id="3.30.40.10:FF:000809">
    <property type="entry name" value="RING-type E3 ubiquitin transferase"/>
    <property type="match status" value="1"/>
</dbReference>
<evidence type="ECO:0000259" key="6">
    <source>
        <dbReference type="PROSITE" id="PS51698"/>
    </source>
</evidence>
<dbReference type="GO" id="GO:0061630">
    <property type="term" value="F:ubiquitin protein ligase activity"/>
    <property type="evidence" value="ECO:0007669"/>
    <property type="project" value="UniProtKB-EC"/>
</dbReference>
<gene>
    <name evidence="7" type="ORF">QJS04_geneDACA003242</name>
</gene>
<comment type="caution">
    <text evidence="7">The sequence shown here is derived from an EMBL/GenBank/DDBJ whole genome shotgun (WGS) entry which is preliminary data.</text>
</comment>
<comment type="catalytic activity">
    <reaction evidence="1">
        <text>S-ubiquitinyl-[E2 ubiquitin-conjugating enzyme]-L-cysteine + [acceptor protein]-L-lysine = [E2 ubiquitin-conjugating enzyme]-L-cysteine + N(6)-ubiquitinyl-[acceptor protein]-L-lysine.</text>
        <dbReference type="EC" id="2.3.2.27"/>
    </reaction>
</comment>
<dbReference type="SMART" id="SM00504">
    <property type="entry name" value="Ubox"/>
    <property type="match status" value="1"/>
</dbReference>
<dbReference type="EC" id="2.3.2.27" evidence="3"/>
<dbReference type="AlphaFoldDB" id="A0AAV9BRE3"/>
<proteinExistence type="predicted"/>
<accession>A0AAV9BRE3</accession>
<dbReference type="Pfam" id="PF25598">
    <property type="entry name" value="ARM_PUB"/>
    <property type="match status" value="1"/>
</dbReference>
<evidence type="ECO:0000256" key="1">
    <source>
        <dbReference type="ARBA" id="ARBA00000900"/>
    </source>
</evidence>
<dbReference type="Pfam" id="PF04564">
    <property type="entry name" value="U-box"/>
    <property type="match status" value="1"/>
</dbReference>
<dbReference type="EMBL" id="JAUJYN010000001">
    <property type="protein sequence ID" value="KAK1279388.1"/>
    <property type="molecule type" value="Genomic_DNA"/>
</dbReference>
<dbReference type="InterPro" id="IPR003613">
    <property type="entry name" value="Ubox_domain"/>
</dbReference>
<protein>
    <recommendedName>
        <fullName evidence="3">RING-type E3 ubiquitin transferase</fullName>
        <ecNumber evidence="3">2.3.2.27</ecNumber>
    </recommendedName>
</protein>
<evidence type="ECO:0000256" key="2">
    <source>
        <dbReference type="ARBA" id="ARBA00004906"/>
    </source>
</evidence>
<evidence type="ECO:0000256" key="5">
    <source>
        <dbReference type="ARBA" id="ARBA00022786"/>
    </source>
</evidence>
<feature type="domain" description="U-box" evidence="6">
    <location>
        <begin position="5"/>
        <end position="80"/>
    </location>
</feature>
<dbReference type="SUPFAM" id="SSF48371">
    <property type="entry name" value="ARM repeat"/>
    <property type="match status" value="1"/>
</dbReference>
<keyword evidence="8" id="KW-1185">Reference proteome</keyword>
<dbReference type="SUPFAM" id="SSF57850">
    <property type="entry name" value="RING/U-box"/>
    <property type="match status" value="1"/>
</dbReference>
<organism evidence="7 8">
    <name type="scientific">Acorus gramineus</name>
    <name type="common">Dwarf sweet flag</name>
    <dbReference type="NCBI Taxonomy" id="55184"/>
    <lineage>
        <taxon>Eukaryota</taxon>
        <taxon>Viridiplantae</taxon>
        <taxon>Streptophyta</taxon>
        <taxon>Embryophyta</taxon>
        <taxon>Tracheophyta</taxon>
        <taxon>Spermatophyta</taxon>
        <taxon>Magnoliopsida</taxon>
        <taxon>Liliopsida</taxon>
        <taxon>Acoraceae</taxon>
        <taxon>Acorus</taxon>
    </lineage>
</organism>
<dbReference type="Proteomes" id="UP001179952">
    <property type="component" value="Unassembled WGS sequence"/>
</dbReference>
<dbReference type="InterPro" id="IPR058678">
    <property type="entry name" value="ARM_PUB"/>
</dbReference>
<reference evidence="7" key="1">
    <citation type="journal article" date="2023" name="Nat. Commun.">
        <title>Diploid and tetraploid genomes of Acorus and the evolution of monocots.</title>
        <authorList>
            <person name="Ma L."/>
            <person name="Liu K.W."/>
            <person name="Li Z."/>
            <person name="Hsiao Y.Y."/>
            <person name="Qi Y."/>
            <person name="Fu T."/>
            <person name="Tang G.D."/>
            <person name="Zhang D."/>
            <person name="Sun W.H."/>
            <person name="Liu D.K."/>
            <person name="Li Y."/>
            <person name="Chen G.Z."/>
            <person name="Liu X.D."/>
            <person name="Liao X.Y."/>
            <person name="Jiang Y.T."/>
            <person name="Yu X."/>
            <person name="Hao Y."/>
            <person name="Huang J."/>
            <person name="Zhao X.W."/>
            <person name="Ke S."/>
            <person name="Chen Y.Y."/>
            <person name="Wu W.L."/>
            <person name="Hsu J.L."/>
            <person name="Lin Y.F."/>
            <person name="Huang M.D."/>
            <person name="Li C.Y."/>
            <person name="Huang L."/>
            <person name="Wang Z.W."/>
            <person name="Zhao X."/>
            <person name="Zhong W.Y."/>
            <person name="Peng D.H."/>
            <person name="Ahmad S."/>
            <person name="Lan S."/>
            <person name="Zhang J.S."/>
            <person name="Tsai W.C."/>
            <person name="Van de Peer Y."/>
            <person name="Liu Z.J."/>
        </authorList>
    </citation>
    <scope>NUCLEOTIDE SEQUENCE</scope>
    <source>
        <strain evidence="7">SCP</strain>
    </source>
</reference>
<evidence type="ECO:0000313" key="7">
    <source>
        <dbReference type="EMBL" id="KAK1279388.1"/>
    </source>
</evidence>
<evidence type="ECO:0000313" key="8">
    <source>
        <dbReference type="Proteomes" id="UP001179952"/>
    </source>
</evidence>
<dbReference type="PANTHER" id="PTHR23315:SF112">
    <property type="entry name" value="U-BOX DOMAIN-CONTAINING PROTEIN 8"/>
    <property type="match status" value="1"/>
</dbReference>
<comment type="pathway">
    <text evidence="2">Protein modification; protein ubiquitination.</text>
</comment>
<dbReference type="Gene3D" id="3.30.40.10">
    <property type="entry name" value="Zinc/RING finger domain, C3HC4 (zinc finger)"/>
    <property type="match status" value="1"/>
</dbReference>
<keyword evidence="4" id="KW-0808">Transferase</keyword>
<dbReference type="InterPro" id="IPR013083">
    <property type="entry name" value="Znf_RING/FYVE/PHD"/>
</dbReference>
<evidence type="ECO:0000256" key="4">
    <source>
        <dbReference type="ARBA" id="ARBA00022679"/>
    </source>
</evidence>
<name>A0AAV9BRE3_ACOGR</name>
<sequence>MEIQQYPDDFRCPISMEVMSDPVILSSGHTFDRTSIQRWLDSGNRTCPVTNLPLPPHPSLIPNHALRSLISNFTPTPPSNSLPCPLSFLKTLTSKSPSSKLESLAQIPRISRHIPSFRRQLIECGAASAVLRLVPHEDLSEAALKVVLDLSLDGDDARVGLVAEGAVATLVEALDGKSPAARALAATALTSVAVVEVNKATIGAHRPSAIGRLVGMLRCGGGRERREAATALYTLCSFAGNRVRAVEAGAVKEIYGLVGGGGGLDRAVEVLGLLGRCKEGRDQMEGIGGFVRVLVGVLRDGSARAVEHALGTLVSVCTYSDRLRLDACREGVLEACSELVGDENAKIAKNALKLIKTLQR</sequence>